<accession>A0A420ZC85</accession>
<feature type="signal peptide" evidence="1">
    <location>
        <begin position="1"/>
        <end position="21"/>
    </location>
</feature>
<organism evidence="2 3">
    <name type="scientific">candidate division Kazan bacterium</name>
    <dbReference type="NCBI Taxonomy" id="2202143"/>
    <lineage>
        <taxon>Bacteria</taxon>
        <taxon>Bacteria division Kazan-3B-28</taxon>
    </lineage>
</organism>
<sequence length="503" mass="51975">MKKILIGTLVVMTLVAGVAYAQEGVISSLPGGGWWEASQVMNVGSDTAHTTFTPILGLGVTGVTAEEKDADIEVGASHTFMPGQYGDLVMDDGFKGSAIVSSDQPIVAIGSVANNPIGDIGVSGGRAAAQYPGISQDAVDNALAFPVVKNDYKGKTTTFYVQTVEAGTIYATYTMNEGANTYTTDATTTVDGQMATFSPDDVTAMPSGCSDATCLGAVTFTSTVQLAGVYVEHNTTDNPAQILLSTRGFTSGDFDTTVVIPAVKSVWRGRTTGIQIMNVGSAASNITVTLSYQDGTATGADGETVSFTNVPAGASVTFFPGNHGIFQGPFGDPPGDDEFVGSASITSDQNMVAICNENDFAAANVTKQTVYAGFPASGGTDTVLFPLVKEFYNGNTTGLQIANVGDNAVTLEAAYVFQNNNFTVDVDSGGNAITIGPGEAFTFWGVTAYWSGDYDAYTGDYGAVTVSATGSGTPMIVGIAQEAEFPAGGLNYLDTKNYEGFNQ</sequence>
<dbReference type="Proteomes" id="UP000281261">
    <property type="component" value="Unassembled WGS sequence"/>
</dbReference>
<proteinExistence type="predicted"/>
<dbReference type="AlphaFoldDB" id="A0A420ZC85"/>
<evidence type="ECO:0000313" key="3">
    <source>
        <dbReference type="Proteomes" id="UP000281261"/>
    </source>
</evidence>
<feature type="chain" id="PRO_5019445494" description="IgGFc-binding protein N-terminal domain-containing protein" evidence="1">
    <location>
        <begin position="22"/>
        <end position="503"/>
    </location>
</feature>
<reference evidence="2 3" key="1">
    <citation type="submission" date="2018-06" db="EMBL/GenBank/DDBJ databases">
        <title>Extensive metabolic versatility and redundancy in microbially diverse, dynamic hydrothermal sediments.</title>
        <authorList>
            <person name="Dombrowski N."/>
            <person name="Teske A."/>
            <person name="Baker B.J."/>
        </authorList>
    </citation>
    <scope>NUCLEOTIDE SEQUENCE [LARGE SCALE GENOMIC DNA]</scope>
    <source>
        <strain evidence="2">B79_G16</strain>
    </source>
</reference>
<gene>
    <name evidence="2" type="ORF">DRH29_03430</name>
</gene>
<dbReference type="EMBL" id="QMNG01000020">
    <property type="protein sequence ID" value="RLC36936.1"/>
    <property type="molecule type" value="Genomic_DNA"/>
</dbReference>
<evidence type="ECO:0000256" key="1">
    <source>
        <dbReference type="SAM" id="SignalP"/>
    </source>
</evidence>
<evidence type="ECO:0000313" key="2">
    <source>
        <dbReference type="EMBL" id="RLC36936.1"/>
    </source>
</evidence>
<name>A0A420ZC85_UNCK3</name>
<keyword evidence="1" id="KW-0732">Signal</keyword>
<comment type="caution">
    <text evidence="2">The sequence shown here is derived from an EMBL/GenBank/DDBJ whole genome shotgun (WGS) entry which is preliminary data.</text>
</comment>
<protein>
    <recommendedName>
        <fullName evidence="4">IgGFc-binding protein N-terminal domain-containing protein</fullName>
    </recommendedName>
</protein>
<evidence type="ECO:0008006" key="4">
    <source>
        <dbReference type="Google" id="ProtNLM"/>
    </source>
</evidence>